<feature type="non-terminal residue" evidence="1">
    <location>
        <position position="105"/>
    </location>
</feature>
<keyword evidence="2" id="KW-1185">Reference proteome</keyword>
<dbReference type="EMBL" id="BTSY01000002">
    <property type="protein sequence ID" value="GMT14099.1"/>
    <property type="molecule type" value="Genomic_DNA"/>
</dbReference>
<protein>
    <submittedName>
        <fullName evidence="1">Uncharacterized protein</fullName>
    </submittedName>
</protein>
<dbReference type="AlphaFoldDB" id="A0AAV5V6C6"/>
<name>A0AAV5V6C6_9BILA</name>
<organism evidence="1 2">
    <name type="scientific">Pristionchus fissidentatus</name>
    <dbReference type="NCBI Taxonomy" id="1538716"/>
    <lineage>
        <taxon>Eukaryota</taxon>
        <taxon>Metazoa</taxon>
        <taxon>Ecdysozoa</taxon>
        <taxon>Nematoda</taxon>
        <taxon>Chromadorea</taxon>
        <taxon>Rhabditida</taxon>
        <taxon>Rhabditina</taxon>
        <taxon>Diplogasteromorpha</taxon>
        <taxon>Diplogasteroidea</taxon>
        <taxon>Neodiplogasteridae</taxon>
        <taxon>Pristionchus</taxon>
    </lineage>
</organism>
<evidence type="ECO:0000313" key="1">
    <source>
        <dbReference type="EMBL" id="GMT14099.1"/>
    </source>
</evidence>
<gene>
    <name evidence="1" type="ORF">PFISCL1PPCAC_5396</name>
</gene>
<dbReference type="Proteomes" id="UP001432322">
    <property type="component" value="Unassembled WGS sequence"/>
</dbReference>
<accession>A0AAV5V6C6</accession>
<feature type="non-terminal residue" evidence="1">
    <location>
        <position position="1"/>
    </location>
</feature>
<reference evidence="1" key="1">
    <citation type="submission" date="2023-10" db="EMBL/GenBank/DDBJ databases">
        <title>Genome assembly of Pristionchus species.</title>
        <authorList>
            <person name="Yoshida K."/>
            <person name="Sommer R.J."/>
        </authorList>
    </citation>
    <scope>NUCLEOTIDE SEQUENCE</scope>
    <source>
        <strain evidence="1">RS5133</strain>
    </source>
</reference>
<proteinExistence type="predicted"/>
<sequence length="105" mass="12078">PVPTSPTSACHYVQTSRFHGGLHSEVEKNRSILVFSCRRDNSLWWEDNLESGEEGHERRNNRVPHTCLECCNSSSVATKFCWLHSRKCDRLAVCTTLSEEERRVS</sequence>
<evidence type="ECO:0000313" key="2">
    <source>
        <dbReference type="Proteomes" id="UP001432322"/>
    </source>
</evidence>
<comment type="caution">
    <text evidence="1">The sequence shown here is derived from an EMBL/GenBank/DDBJ whole genome shotgun (WGS) entry which is preliminary data.</text>
</comment>